<sequence length="84" mass="9682">MDEDQRDRDPEIASVYNQLIIENKVKLGIQNMLQAHDTFKKGDVSNKQKMEQELITSNNKLAALTKELEIRQKLQTSKKIGLKV</sequence>
<dbReference type="GO" id="GO:0007165">
    <property type="term" value="P:signal transduction"/>
    <property type="evidence" value="ECO:0007669"/>
    <property type="project" value="InterPro"/>
</dbReference>
<dbReference type="InterPro" id="IPR036274">
    <property type="entry name" value="HR1_rpt_sf"/>
</dbReference>
<dbReference type="AlphaFoldDB" id="A0A137NTN7"/>
<proteinExistence type="predicted"/>
<dbReference type="OrthoDB" id="10575856at2759"/>
<feature type="domain" description="REM-1" evidence="1">
    <location>
        <begin position="12"/>
        <end position="74"/>
    </location>
</feature>
<dbReference type="Pfam" id="PF02185">
    <property type="entry name" value="HR1"/>
    <property type="match status" value="1"/>
</dbReference>
<evidence type="ECO:0000313" key="3">
    <source>
        <dbReference type="Proteomes" id="UP000070444"/>
    </source>
</evidence>
<dbReference type="SUPFAM" id="SSF46585">
    <property type="entry name" value="HR1 repeat"/>
    <property type="match status" value="1"/>
</dbReference>
<gene>
    <name evidence="2" type="ORF">CONCODRAFT_20392</name>
</gene>
<evidence type="ECO:0000259" key="1">
    <source>
        <dbReference type="Pfam" id="PF02185"/>
    </source>
</evidence>
<accession>A0A137NTN7</accession>
<organism evidence="2 3">
    <name type="scientific">Conidiobolus coronatus (strain ATCC 28846 / CBS 209.66 / NRRL 28638)</name>
    <name type="common">Delacroixia coronata</name>
    <dbReference type="NCBI Taxonomy" id="796925"/>
    <lineage>
        <taxon>Eukaryota</taxon>
        <taxon>Fungi</taxon>
        <taxon>Fungi incertae sedis</taxon>
        <taxon>Zoopagomycota</taxon>
        <taxon>Entomophthoromycotina</taxon>
        <taxon>Entomophthoromycetes</taxon>
        <taxon>Entomophthorales</taxon>
        <taxon>Ancylistaceae</taxon>
        <taxon>Conidiobolus</taxon>
    </lineage>
</organism>
<reference evidence="2 3" key="1">
    <citation type="journal article" date="2015" name="Genome Biol. Evol.">
        <title>Phylogenomic analyses indicate that early fungi evolved digesting cell walls of algal ancestors of land plants.</title>
        <authorList>
            <person name="Chang Y."/>
            <person name="Wang S."/>
            <person name="Sekimoto S."/>
            <person name="Aerts A.L."/>
            <person name="Choi C."/>
            <person name="Clum A."/>
            <person name="LaButti K.M."/>
            <person name="Lindquist E.A."/>
            <person name="Yee Ngan C."/>
            <person name="Ohm R.A."/>
            <person name="Salamov A.A."/>
            <person name="Grigoriev I.V."/>
            <person name="Spatafora J.W."/>
            <person name="Berbee M.L."/>
        </authorList>
    </citation>
    <scope>NUCLEOTIDE SEQUENCE [LARGE SCALE GENOMIC DNA]</scope>
    <source>
        <strain evidence="2 3">NRRL 28638</strain>
    </source>
</reference>
<keyword evidence="3" id="KW-1185">Reference proteome</keyword>
<dbReference type="EMBL" id="KQ964762">
    <property type="protein sequence ID" value="KXN66137.1"/>
    <property type="molecule type" value="Genomic_DNA"/>
</dbReference>
<dbReference type="Gene3D" id="1.10.287.160">
    <property type="entry name" value="HR1 repeat"/>
    <property type="match status" value="1"/>
</dbReference>
<protein>
    <recommendedName>
        <fullName evidence="1">REM-1 domain-containing protein</fullName>
    </recommendedName>
</protein>
<evidence type="ECO:0000313" key="2">
    <source>
        <dbReference type="EMBL" id="KXN66137.1"/>
    </source>
</evidence>
<dbReference type="InterPro" id="IPR011072">
    <property type="entry name" value="HR1_rho-bd"/>
</dbReference>
<dbReference type="Proteomes" id="UP000070444">
    <property type="component" value="Unassembled WGS sequence"/>
</dbReference>
<name>A0A137NTN7_CONC2</name>